<dbReference type="InterPro" id="IPR002048">
    <property type="entry name" value="EF_hand_dom"/>
</dbReference>
<dbReference type="InterPro" id="IPR001711">
    <property type="entry name" value="PLipase_C_Pinositol-sp_Y"/>
</dbReference>
<dbReference type="PANTHER" id="PTHR10336">
    <property type="entry name" value="PHOSPHOINOSITIDE-SPECIFIC PHOSPHOLIPASE C FAMILY PROTEIN"/>
    <property type="match status" value="1"/>
</dbReference>
<dbReference type="Pfam" id="PF00388">
    <property type="entry name" value="PI-PLC-X"/>
    <property type="match status" value="1"/>
</dbReference>
<evidence type="ECO:0000256" key="3">
    <source>
        <dbReference type="ARBA" id="ARBA00022963"/>
    </source>
</evidence>
<feature type="region of interest" description="Disordered" evidence="7">
    <location>
        <begin position="599"/>
        <end position="633"/>
    </location>
</feature>
<dbReference type="Gene3D" id="3.20.20.190">
    <property type="entry name" value="Phosphatidylinositol (PI) phosphodiesterase"/>
    <property type="match status" value="1"/>
</dbReference>
<dbReference type="Pfam" id="PF00387">
    <property type="entry name" value="PI-PLC-Y"/>
    <property type="match status" value="1"/>
</dbReference>
<evidence type="ECO:0000256" key="5">
    <source>
        <dbReference type="ARBA" id="ARBA00023224"/>
    </source>
</evidence>
<feature type="region of interest" description="Disordered" evidence="7">
    <location>
        <begin position="54"/>
        <end position="158"/>
    </location>
</feature>
<dbReference type="SUPFAM" id="SSF51695">
    <property type="entry name" value="PLC-like phosphodiesterases"/>
    <property type="match status" value="1"/>
</dbReference>
<dbReference type="Gene3D" id="2.60.40.150">
    <property type="entry name" value="C2 domain"/>
    <property type="match status" value="1"/>
</dbReference>
<dbReference type="InterPro" id="IPR011993">
    <property type="entry name" value="PH-like_dom_sf"/>
</dbReference>
<dbReference type="Gene3D" id="1.10.238.10">
    <property type="entry name" value="EF-hand"/>
    <property type="match status" value="1"/>
</dbReference>
<comment type="catalytic activity">
    <reaction evidence="6">
        <text>a 1,2-diacyl-sn-glycero-3-phospho-(1D-myo-inositol-4,5-bisphosphate) + H2O = 1D-myo-inositol 1,4,5-trisphosphate + a 1,2-diacyl-sn-glycerol + H(+)</text>
        <dbReference type="Rhea" id="RHEA:33179"/>
        <dbReference type="ChEBI" id="CHEBI:15377"/>
        <dbReference type="ChEBI" id="CHEBI:15378"/>
        <dbReference type="ChEBI" id="CHEBI:17815"/>
        <dbReference type="ChEBI" id="CHEBI:58456"/>
        <dbReference type="ChEBI" id="CHEBI:203600"/>
        <dbReference type="EC" id="3.1.4.11"/>
    </reaction>
</comment>
<dbReference type="PROSITE" id="PS50007">
    <property type="entry name" value="PIPLC_X_DOMAIN"/>
    <property type="match status" value="1"/>
</dbReference>
<keyword evidence="4 6" id="KW-0443">Lipid metabolism</keyword>
<feature type="compositionally biased region" description="Low complexity" evidence="7">
    <location>
        <begin position="826"/>
        <end position="837"/>
    </location>
</feature>
<evidence type="ECO:0000313" key="12">
    <source>
        <dbReference type="Proteomes" id="UP000186601"/>
    </source>
</evidence>
<feature type="compositionally biased region" description="Polar residues" evidence="7">
    <location>
        <begin position="148"/>
        <end position="158"/>
    </location>
</feature>
<dbReference type="PROSITE" id="PS50222">
    <property type="entry name" value="EF_HAND_2"/>
    <property type="match status" value="1"/>
</dbReference>
<keyword evidence="5" id="KW-0807">Transducer</keyword>
<dbReference type="PROSITE" id="PS50008">
    <property type="entry name" value="PIPLC_Y_DOMAIN"/>
    <property type="match status" value="1"/>
</dbReference>
<dbReference type="CDD" id="cd00275">
    <property type="entry name" value="C2_PLC_like"/>
    <property type="match status" value="1"/>
</dbReference>
<feature type="compositionally biased region" description="Basic and acidic residues" evidence="7">
    <location>
        <begin position="134"/>
        <end position="144"/>
    </location>
</feature>
<evidence type="ECO:0000256" key="1">
    <source>
        <dbReference type="ARBA" id="ARBA00012368"/>
    </source>
</evidence>
<feature type="compositionally biased region" description="Low complexity" evidence="7">
    <location>
        <begin position="1095"/>
        <end position="1105"/>
    </location>
</feature>
<dbReference type="InterPro" id="IPR001192">
    <property type="entry name" value="PI-PLC_fam"/>
</dbReference>
<dbReference type="AlphaFoldDB" id="A0A2R6NWX2"/>
<evidence type="ECO:0000256" key="2">
    <source>
        <dbReference type="ARBA" id="ARBA00022801"/>
    </source>
</evidence>
<feature type="region of interest" description="Disordered" evidence="7">
    <location>
        <begin position="170"/>
        <end position="190"/>
    </location>
</feature>
<reference evidence="11 12" key="1">
    <citation type="submission" date="2018-02" db="EMBL/GenBank/DDBJ databases">
        <title>Genome sequence of the basidiomycete white-rot fungus Phlebia centrifuga.</title>
        <authorList>
            <person name="Granchi Z."/>
            <person name="Peng M."/>
            <person name="de Vries R.P."/>
            <person name="Hilden K."/>
            <person name="Makela M.R."/>
            <person name="Grigoriev I."/>
            <person name="Riley R."/>
        </authorList>
    </citation>
    <scope>NUCLEOTIDE SEQUENCE [LARGE SCALE GENOMIC DNA]</scope>
    <source>
        <strain evidence="11 12">FBCC195</strain>
    </source>
</reference>
<feature type="region of interest" description="Disordered" evidence="7">
    <location>
        <begin position="820"/>
        <end position="843"/>
    </location>
</feature>
<dbReference type="SUPFAM" id="SSF47473">
    <property type="entry name" value="EF-hand"/>
    <property type="match status" value="1"/>
</dbReference>
<dbReference type="CDD" id="cd08598">
    <property type="entry name" value="PI-PLC1c_yeast"/>
    <property type="match status" value="1"/>
</dbReference>
<name>A0A2R6NWX2_9APHY</name>
<sequence>MVEAWFTVPLAGHARGNDPVPNQPDGLPERALHRATNLLTTRGKPVPAVAESLQLQASSQSEPVSSRQKTHKRAHSNSVPSSSYASTSSMSSGPGLSRRRSDGSASFGFGGSIRRKLKEVRDVSTSLARSKSSRLKDTSVRHTPADNIDTTYTTSPPALSSAELTASFVASQNSRSGARKNSRSGSDIKGHIRSYSDALWTRPRVVHSSSDPSPPHPTIHEGKPLDGIATTNQSVPPMVEAAAWMPARRSPSDGTAKERSEGTRQRARQDDGSGSLGEVTIAKEKEKQLSLTHEPPSQPSSSPASPTVHMDDFAVPRQLLNGVPMLKVSEKKQKSYFFRLDPDQGQILWYSKKLRIIPIETIKEIRTGSDARYYREQYRLASSYEDRWLTLIYVLDGSYKTLHIIAATRETFQAWDSTVRRLYEIRKQLMSGLGHGEMRQAVWEKQFWKAADEEDDSQLDFDDLEKLCRRLNINPSRDELLRRFKQADIQNRGYLDFTDFRKFVKALKARPELDRVFKKLVISCGSTDGTLRYPAFASFMREKQRSEASEDALQRLFVKYASPPGGEVPESSSCPPHSPARNALELAIRSATITAGFKPLTTSHSPSDANTSHLSVSSATSPPEPQPPSSSVVTYETGVLTRKGFTSFLLSTDNSVFKSEQHDMTRPLPEYFVSSSHNTYLVGHQLVGESTIEGYIRALLHSCRSVELDIYDGEIEPVIYHGKTFTSKVALRDICEAINRYAFVSSPYPIIISAEVHCCVTQQVMMAKIMSEVFGDALVQAPVDGRPKIEVLPSPEDLKGRVLLKAKNLYVSEKDMMQEKGVTVDTESSSTETSASESDLKEEIKHEWRKARANEAEAIKGLKSELTKAKNALGRVKVRRLSNNANARPALSPALGSSSSDKPKVKMAIELLALLVYTVGVKCRGLNKKEVYAPEHMFSLSESTANKILKQSMMDLIKHNRAHLVRIYPKGMRIGSTNYEPHRYWSAGAQLVAINWQTFDLGYMINHAMFQRNNRAGFVHKPPALRNADKNLLAKRTKHCLDVTIISAQQLPRVKDSLGREILGKSVLDPFVEISIHIPDWTHSPFLPSGAAQQSYSPPSGPSSSNATTARTLTLKTGVVKNNGFNPVWEQTLSLPFDCVGDMLDLVFVRFAVKQEDKEDEEPLAVYCSSLASLNFGYRHLPLHDAQLSQYLFSTLFVNINIRDA</sequence>
<dbReference type="PRINTS" id="PR00390">
    <property type="entry name" value="PHPHLIPASEC"/>
</dbReference>
<feature type="compositionally biased region" description="Polar residues" evidence="7">
    <location>
        <begin position="600"/>
        <end position="616"/>
    </location>
</feature>
<dbReference type="PANTHER" id="PTHR10336:SF36">
    <property type="entry name" value="1-PHOSPHATIDYLINOSITOL 4,5-BISPHOSPHATE PHOSPHODIESTERASE BETA-4"/>
    <property type="match status" value="1"/>
</dbReference>
<dbReference type="OrthoDB" id="269822at2759"/>
<evidence type="ECO:0000259" key="8">
    <source>
        <dbReference type="PROSITE" id="PS50004"/>
    </source>
</evidence>
<keyword evidence="2 6" id="KW-0378">Hydrolase</keyword>
<dbReference type="SMART" id="SM00149">
    <property type="entry name" value="PLCYc"/>
    <property type="match status" value="1"/>
</dbReference>
<dbReference type="Proteomes" id="UP000186601">
    <property type="component" value="Unassembled WGS sequence"/>
</dbReference>
<feature type="region of interest" description="Disordered" evidence="7">
    <location>
        <begin position="244"/>
        <end position="309"/>
    </location>
</feature>
<dbReference type="SUPFAM" id="SSF50729">
    <property type="entry name" value="PH domain-like"/>
    <property type="match status" value="1"/>
</dbReference>
<dbReference type="GO" id="GO:0051209">
    <property type="term" value="P:release of sequestered calcium ion into cytosol"/>
    <property type="evidence" value="ECO:0007669"/>
    <property type="project" value="TreeGrafter"/>
</dbReference>
<accession>A0A2R6NWX2</accession>
<feature type="compositionally biased region" description="Low complexity" evidence="7">
    <location>
        <begin position="76"/>
        <end position="96"/>
    </location>
</feature>
<organism evidence="11 12">
    <name type="scientific">Hermanssonia centrifuga</name>
    <dbReference type="NCBI Taxonomy" id="98765"/>
    <lineage>
        <taxon>Eukaryota</taxon>
        <taxon>Fungi</taxon>
        <taxon>Dikarya</taxon>
        <taxon>Basidiomycota</taxon>
        <taxon>Agaricomycotina</taxon>
        <taxon>Agaricomycetes</taxon>
        <taxon>Polyporales</taxon>
        <taxon>Meruliaceae</taxon>
        <taxon>Hermanssonia</taxon>
    </lineage>
</organism>
<evidence type="ECO:0000259" key="9">
    <source>
        <dbReference type="PROSITE" id="PS50008"/>
    </source>
</evidence>
<dbReference type="InterPro" id="IPR035892">
    <property type="entry name" value="C2_domain_sf"/>
</dbReference>
<evidence type="ECO:0000256" key="6">
    <source>
        <dbReference type="RuleBase" id="RU361133"/>
    </source>
</evidence>
<keyword evidence="3 6" id="KW-0442">Lipid degradation</keyword>
<dbReference type="CDD" id="cd13360">
    <property type="entry name" value="PH_PLC_fungal"/>
    <property type="match status" value="1"/>
</dbReference>
<dbReference type="GO" id="GO:0016042">
    <property type="term" value="P:lipid catabolic process"/>
    <property type="evidence" value="ECO:0007669"/>
    <property type="project" value="UniProtKB-KW"/>
</dbReference>
<evidence type="ECO:0000256" key="7">
    <source>
        <dbReference type="SAM" id="MobiDB-lite"/>
    </source>
</evidence>
<dbReference type="SMART" id="SM00239">
    <property type="entry name" value="C2"/>
    <property type="match status" value="1"/>
</dbReference>
<dbReference type="STRING" id="98765.A0A2R6NWX2"/>
<feature type="region of interest" description="Disordered" evidence="7">
    <location>
        <begin position="1089"/>
        <end position="1108"/>
    </location>
</feature>
<gene>
    <name evidence="11" type="ORF">PHLCEN_2v7386</name>
</gene>
<dbReference type="PROSITE" id="PS50004">
    <property type="entry name" value="C2"/>
    <property type="match status" value="1"/>
</dbReference>
<dbReference type="InterPro" id="IPR017946">
    <property type="entry name" value="PLC-like_Pdiesterase_TIM-brl"/>
</dbReference>
<keyword evidence="12" id="KW-1185">Reference proteome</keyword>
<feature type="domain" description="C2" evidence="8">
    <location>
        <begin position="1021"/>
        <end position="1185"/>
    </location>
</feature>
<dbReference type="InterPro" id="IPR000909">
    <property type="entry name" value="PLipase_C_PInositol-sp_X_dom"/>
</dbReference>
<dbReference type="SUPFAM" id="SSF49562">
    <property type="entry name" value="C2 domain (Calcium/lipid-binding domain, CaLB)"/>
    <property type="match status" value="1"/>
</dbReference>
<dbReference type="InterPro" id="IPR037755">
    <property type="entry name" value="Plc1_PH"/>
</dbReference>
<dbReference type="Pfam" id="PF00168">
    <property type="entry name" value="C2"/>
    <property type="match status" value="1"/>
</dbReference>
<dbReference type="GO" id="GO:0048015">
    <property type="term" value="P:phosphatidylinositol-mediated signaling"/>
    <property type="evidence" value="ECO:0007669"/>
    <property type="project" value="TreeGrafter"/>
</dbReference>
<evidence type="ECO:0000259" key="10">
    <source>
        <dbReference type="PROSITE" id="PS50222"/>
    </source>
</evidence>
<evidence type="ECO:0000256" key="4">
    <source>
        <dbReference type="ARBA" id="ARBA00023098"/>
    </source>
</evidence>
<dbReference type="SMART" id="SM00148">
    <property type="entry name" value="PLCXc"/>
    <property type="match status" value="1"/>
</dbReference>
<feature type="compositionally biased region" description="Basic and acidic residues" evidence="7">
    <location>
        <begin position="255"/>
        <end position="271"/>
    </location>
</feature>
<proteinExistence type="predicted"/>
<comment type="caution">
    <text evidence="11">The sequence shown here is derived from an EMBL/GenBank/DDBJ whole genome shotgun (WGS) entry which is preliminary data.</text>
</comment>
<dbReference type="GO" id="GO:0005509">
    <property type="term" value="F:calcium ion binding"/>
    <property type="evidence" value="ECO:0007669"/>
    <property type="project" value="InterPro"/>
</dbReference>
<dbReference type="EC" id="3.1.4.11" evidence="1 6"/>
<feature type="domain" description="PI-PLC Y-box" evidence="9">
    <location>
        <begin position="911"/>
        <end position="1026"/>
    </location>
</feature>
<protein>
    <recommendedName>
        <fullName evidence="1 6">Phosphoinositide phospholipase C</fullName>
        <ecNumber evidence="1 6">3.1.4.11</ecNumber>
    </recommendedName>
</protein>
<feature type="domain" description="EF-hand" evidence="10">
    <location>
        <begin position="475"/>
        <end position="510"/>
    </location>
</feature>
<dbReference type="GO" id="GO:0004435">
    <property type="term" value="F:phosphatidylinositol-4,5-bisphosphate phospholipase C activity"/>
    <property type="evidence" value="ECO:0007669"/>
    <property type="project" value="UniProtKB-EC"/>
</dbReference>
<dbReference type="EMBL" id="MLYV02000733">
    <property type="protein sequence ID" value="PSR78639.1"/>
    <property type="molecule type" value="Genomic_DNA"/>
</dbReference>
<dbReference type="InterPro" id="IPR011992">
    <property type="entry name" value="EF-hand-dom_pair"/>
</dbReference>
<feature type="region of interest" description="Disordered" evidence="7">
    <location>
        <begin position="204"/>
        <end position="232"/>
    </location>
</feature>
<dbReference type="InterPro" id="IPR000008">
    <property type="entry name" value="C2_dom"/>
</dbReference>
<dbReference type="Gene3D" id="2.30.29.30">
    <property type="entry name" value="Pleckstrin-homology domain (PH domain)/Phosphotyrosine-binding domain (PTB)"/>
    <property type="match status" value="1"/>
</dbReference>
<evidence type="ECO:0000313" key="11">
    <source>
        <dbReference type="EMBL" id="PSR78639.1"/>
    </source>
</evidence>